<dbReference type="Proteomes" id="UP000215383">
    <property type="component" value="Chromosome 1"/>
</dbReference>
<evidence type="ECO:0000256" key="11">
    <source>
        <dbReference type="ARBA" id="ARBA00023134"/>
    </source>
</evidence>
<evidence type="ECO:0000256" key="4">
    <source>
        <dbReference type="ARBA" id="ARBA00022475"/>
    </source>
</evidence>
<dbReference type="Gene3D" id="3.40.50.300">
    <property type="entry name" value="P-loop containing nucleotide triphosphate hydrolases"/>
    <property type="match status" value="1"/>
</dbReference>
<organism evidence="18 19">
    <name type="scientific">Megamonas hypermegale</name>
    <dbReference type="NCBI Taxonomy" id="158847"/>
    <lineage>
        <taxon>Bacteria</taxon>
        <taxon>Bacillati</taxon>
        <taxon>Bacillota</taxon>
        <taxon>Negativicutes</taxon>
        <taxon>Selenomonadales</taxon>
        <taxon>Selenomonadaceae</taxon>
        <taxon>Megamonas</taxon>
    </lineage>
</organism>
<keyword evidence="15" id="KW-0479">Metal-binding</keyword>
<dbReference type="InterPro" id="IPR030389">
    <property type="entry name" value="G_FEOB_dom"/>
</dbReference>
<evidence type="ECO:0000256" key="13">
    <source>
        <dbReference type="NCBIfam" id="TIGR00437"/>
    </source>
</evidence>
<keyword evidence="19" id="KW-1185">Reference proteome</keyword>
<dbReference type="InterPro" id="IPR011642">
    <property type="entry name" value="Gate_dom"/>
</dbReference>
<dbReference type="InterPro" id="IPR011640">
    <property type="entry name" value="Fe2_transport_prot_B_C"/>
</dbReference>
<dbReference type="InterPro" id="IPR003373">
    <property type="entry name" value="Fe2_transport_prot-B"/>
</dbReference>
<evidence type="ECO:0000256" key="16">
    <source>
        <dbReference type="RuleBase" id="RU362098"/>
    </source>
</evidence>
<comment type="similarity">
    <text evidence="16">Belongs to the TRAFAC class TrmE-Era-EngA-EngB-Septin-like GTPase superfamily. FeoB GTPase (TC 9.A.8) family.</text>
</comment>
<feature type="transmembrane region" description="Helical" evidence="16">
    <location>
        <begin position="374"/>
        <end position="401"/>
    </location>
</feature>
<evidence type="ECO:0000256" key="1">
    <source>
        <dbReference type="ARBA" id="ARBA00003926"/>
    </source>
</evidence>
<dbReference type="GO" id="GO:0005886">
    <property type="term" value="C:plasma membrane"/>
    <property type="evidence" value="ECO:0007669"/>
    <property type="project" value="UniProtKB-SubCell"/>
</dbReference>
<evidence type="ECO:0000256" key="15">
    <source>
        <dbReference type="PIRSR" id="PIRSR603373-2"/>
    </source>
</evidence>
<keyword evidence="7 14" id="KW-0547">Nucleotide-binding</keyword>
<feature type="transmembrane region" description="Helical" evidence="16">
    <location>
        <begin position="556"/>
        <end position="580"/>
    </location>
</feature>
<dbReference type="eggNOG" id="COG0370">
    <property type="taxonomic scope" value="Bacteria"/>
</dbReference>
<dbReference type="InterPro" id="IPR050860">
    <property type="entry name" value="FeoB_GTPase"/>
</dbReference>
<evidence type="ECO:0000256" key="7">
    <source>
        <dbReference type="ARBA" id="ARBA00022741"/>
    </source>
</evidence>
<dbReference type="PANTHER" id="PTHR43185">
    <property type="entry name" value="FERROUS IRON TRANSPORT PROTEIN B"/>
    <property type="match status" value="1"/>
</dbReference>
<keyword evidence="11 14" id="KW-0342">GTP-binding</keyword>
<dbReference type="GO" id="GO:0046872">
    <property type="term" value="F:metal ion binding"/>
    <property type="evidence" value="ECO:0007669"/>
    <property type="project" value="UniProtKB-KW"/>
</dbReference>
<dbReference type="AlphaFoldDB" id="A0A239TKF8"/>
<evidence type="ECO:0000256" key="5">
    <source>
        <dbReference type="ARBA" id="ARBA00022496"/>
    </source>
</evidence>
<dbReference type="CDD" id="cd01879">
    <property type="entry name" value="FeoB"/>
    <property type="match status" value="1"/>
</dbReference>
<keyword evidence="15" id="KW-0460">Magnesium</keyword>
<feature type="binding site" evidence="14">
    <location>
        <begin position="116"/>
        <end position="119"/>
    </location>
    <ligand>
        <name>GTP</name>
        <dbReference type="ChEBI" id="CHEBI:37565"/>
        <label>4</label>
    </ligand>
</feature>
<feature type="transmembrane region" description="Helical" evidence="16">
    <location>
        <begin position="464"/>
        <end position="482"/>
    </location>
</feature>
<feature type="transmembrane region" description="Helical" evidence="16">
    <location>
        <begin position="407"/>
        <end position="426"/>
    </location>
</feature>
<dbReference type="GO" id="GO:0015093">
    <property type="term" value="F:ferrous iron transmembrane transporter activity"/>
    <property type="evidence" value="ECO:0007669"/>
    <property type="project" value="UniProtKB-UniRule"/>
</dbReference>
<evidence type="ECO:0000256" key="14">
    <source>
        <dbReference type="PIRSR" id="PIRSR603373-1"/>
    </source>
</evidence>
<evidence type="ECO:0000256" key="2">
    <source>
        <dbReference type="ARBA" id="ARBA00004651"/>
    </source>
</evidence>
<feature type="transmembrane region" description="Helical" evidence="16">
    <location>
        <begin position="601"/>
        <end position="623"/>
    </location>
</feature>
<proteinExistence type="inferred from homology"/>
<feature type="binding site" evidence="15">
    <location>
        <position position="25"/>
    </location>
    <ligand>
        <name>Mg(2+)</name>
        <dbReference type="ChEBI" id="CHEBI:18420"/>
        <label>2</label>
    </ligand>
</feature>
<feature type="binding site" evidence="14">
    <location>
        <begin position="35"/>
        <end position="39"/>
    </location>
    <ligand>
        <name>GTP</name>
        <dbReference type="ChEBI" id="CHEBI:37565"/>
        <label>2</label>
    </ligand>
</feature>
<feature type="transmembrane region" description="Helical" evidence="16">
    <location>
        <begin position="494"/>
        <end position="512"/>
    </location>
</feature>
<dbReference type="NCBIfam" id="TIGR00437">
    <property type="entry name" value="feoB"/>
    <property type="match status" value="1"/>
</dbReference>
<protein>
    <recommendedName>
        <fullName evidence="13 16">Ferrous iron transport protein B</fullName>
    </recommendedName>
</protein>
<comment type="subcellular location">
    <subcellularLocation>
        <location evidence="2 16">Cell membrane</location>
        <topology evidence="2 16">Multi-pass membrane protein</topology>
    </subcellularLocation>
</comment>
<dbReference type="Pfam" id="PF07670">
    <property type="entry name" value="Gate"/>
    <property type="match status" value="2"/>
</dbReference>
<feature type="transmembrane region" description="Helical" evidence="16">
    <location>
        <begin position="229"/>
        <end position="248"/>
    </location>
</feature>
<keyword evidence="8 16" id="KW-1133">Transmembrane helix</keyword>
<dbReference type="Pfam" id="PF02421">
    <property type="entry name" value="FeoB_N"/>
    <property type="match status" value="1"/>
</dbReference>
<keyword evidence="12 16" id="KW-0472">Membrane</keyword>
<evidence type="ECO:0000256" key="6">
    <source>
        <dbReference type="ARBA" id="ARBA00022692"/>
    </source>
</evidence>
<evidence type="ECO:0000313" key="18">
    <source>
        <dbReference type="EMBL" id="SNU98052.1"/>
    </source>
</evidence>
<dbReference type="Gene3D" id="1.10.287.1770">
    <property type="match status" value="1"/>
</dbReference>
<evidence type="ECO:0000256" key="9">
    <source>
        <dbReference type="ARBA" id="ARBA00023004"/>
    </source>
</evidence>
<comment type="function">
    <text evidence="1 16">Probable transporter of a GTP-driven Fe(2+) uptake system.</text>
</comment>
<evidence type="ECO:0000259" key="17">
    <source>
        <dbReference type="PROSITE" id="PS51711"/>
    </source>
</evidence>
<dbReference type="InterPro" id="IPR006073">
    <property type="entry name" value="GTP-bd"/>
</dbReference>
<keyword evidence="6 16" id="KW-0812">Transmembrane</keyword>
<feature type="transmembrane region" description="Helical" evidence="16">
    <location>
        <begin position="296"/>
        <end position="320"/>
    </location>
</feature>
<feature type="binding site" evidence="14">
    <location>
        <begin position="56"/>
        <end position="59"/>
    </location>
    <ligand>
        <name>GTP</name>
        <dbReference type="ChEBI" id="CHEBI:37565"/>
        <label>3</label>
    </ligand>
</feature>
<dbReference type="PANTHER" id="PTHR43185:SF1">
    <property type="entry name" value="FE(2+) TRANSPORTER FEOB"/>
    <property type="match status" value="1"/>
</dbReference>
<name>A0A239TKF8_9FIRM</name>
<evidence type="ECO:0000256" key="12">
    <source>
        <dbReference type="ARBA" id="ARBA00023136"/>
    </source>
</evidence>
<keyword evidence="3 16" id="KW-0813">Transport</keyword>
<dbReference type="PRINTS" id="PR00326">
    <property type="entry name" value="GTP1OBG"/>
</dbReference>
<dbReference type="Pfam" id="PF07664">
    <property type="entry name" value="FeoB_C"/>
    <property type="match status" value="1"/>
</dbReference>
<feature type="binding site" evidence="15">
    <location>
        <position position="21"/>
    </location>
    <ligand>
        <name>Mg(2+)</name>
        <dbReference type="ChEBI" id="CHEBI:18420"/>
        <label>2</label>
    </ligand>
</feature>
<accession>A0A239TKF8</accession>
<dbReference type="SUPFAM" id="SSF52540">
    <property type="entry name" value="P-loop containing nucleoside triphosphate hydrolases"/>
    <property type="match status" value="1"/>
</dbReference>
<sequence length="631" mass="68713">MATLSVALTGNPNTGKSTIFNELTGIRQKIGNWPGVTVDKKVGYTRHNDRAISVMDLPGTYSINGRSPEERIVESYLAGEKPDIVVDVIDSSNIERNLFLCLQLLERRIPVLIDLNMIDESTRKGIKISTSKLEKALGMPVVETNGRSKKSTKKLLDVFTSTVMSQYKNSDQVEEHIKNIEQLRATIHNADQLEEAIIEARYAFIDKIVAQTVTRENVGSGITEKIDKVLANGIIALPILVLALYLVFEITFTWIGQPIADELDVLINEDFYGWADEALTSLGVADWLHSLVCDGIIAGVGGVLTFVPLIFTLFFCLSFLDGTGYMARVAFVMDPIMRKAGLSGKALMPIICGFGCAVPGIMGARALDSEKDRMITILVTPFMTCGAKLPVMALFGAIFFGANADDVVFAMYLVGIVVAIIASSILSRTIFGKDDTSFVLELPPYRIPDMKTVLLETWDKGKGYLVKAGTIIFAMSVLIWFLSSYNFSGMVDDMSQSFLATLGGWMSTLFVFHGFGDWEAGSAVLTGIMAKEAVISTMGILYGLPDLSPDTEAVDAIGMVAGSGFQAAFTTMSALAFMVFSQLYTPCMTALGTIKKEAGGWKWFFVSAIGNFVLAWIVSLIVYQVGTLLGF</sequence>
<keyword evidence="9 16" id="KW-0408">Iron</keyword>
<dbReference type="RefSeq" id="WP_027890716.1">
    <property type="nucleotide sequence ID" value="NZ_LT906446.1"/>
</dbReference>
<reference evidence="18 19" key="1">
    <citation type="submission" date="2017-06" db="EMBL/GenBank/DDBJ databases">
        <authorList>
            <consortium name="Pathogen Informatics"/>
        </authorList>
    </citation>
    <scope>NUCLEOTIDE SEQUENCE [LARGE SCALE GENOMIC DNA]</scope>
    <source>
        <strain evidence="18 19">NCTC10570</strain>
    </source>
</reference>
<keyword evidence="5 16" id="KW-0410">Iron transport</keyword>
<feature type="binding site" evidence="15">
    <location>
        <position position="24"/>
    </location>
    <ligand>
        <name>Mg(2+)</name>
        <dbReference type="ChEBI" id="CHEBI:18420"/>
        <label>2</label>
    </ligand>
</feature>
<dbReference type="EMBL" id="LT906446">
    <property type="protein sequence ID" value="SNU98052.1"/>
    <property type="molecule type" value="Genomic_DNA"/>
</dbReference>
<dbReference type="GeneID" id="78506883"/>
<feature type="transmembrane region" description="Helical" evidence="16">
    <location>
        <begin position="340"/>
        <end position="362"/>
    </location>
</feature>
<feature type="binding site" evidence="14">
    <location>
        <begin position="10"/>
        <end position="17"/>
    </location>
    <ligand>
        <name>GTP</name>
        <dbReference type="ChEBI" id="CHEBI:37565"/>
        <label>1</label>
    </ligand>
</feature>
<dbReference type="InterPro" id="IPR027417">
    <property type="entry name" value="P-loop_NTPase"/>
</dbReference>
<evidence type="ECO:0000256" key="3">
    <source>
        <dbReference type="ARBA" id="ARBA00022448"/>
    </source>
</evidence>
<feature type="domain" description="FeoB-type G" evidence="17">
    <location>
        <begin position="3"/>
        <end position="165"/>
    </location>
</feature>
<gene>
    <name evidence="18" type="primary">feoB_1</name>
    <name evidence="18" type="ORF">SAMEA4364220_00863</name>
</gene>
<evidence type="ECO:0000313" key="19">
    <source>
        <dbReference type="Proteomes" id="UP000215383"/>
    </source>
</evidence>
<keyword evidence="4" id="KW-1003">Cell membrane</keyword>
<dbReference type="PROSITE" id="PS51711">
    <property type="entry name" value="G_FEOB"/>
    <property type="match status" value="1"/>
</dbReference>
<evidence type="ECO:0000256" key="10">
    <source>
        <dbReference type="ARBA" id="ARBA00023065"/>
    </source>
</evidence>
<evidence type="ECO:0000256" key="8">
    <source>
        <dbReference type="ARBA" id="ARBA00022989"/>
    </source>
</evidence>
<keyword evidence="10" id="KW-0406">Ion transport</keyword>
<dbReference type="GO" id="GO:0005525">
    <property type="term" value="F:GTP binding"/>
    <property type="evidence" value="ECO:0007669"/>
    <property type="project" value="UniProtKB-KW"/>
</dbReference>